<dbReference type="PANTHER" id="PTHR43630">
    <property type="entry name" value="POLY-BETA-1,6-N-ACETYL-D-GLUCOSAMINE SYNTHASE"/>
    <property type="match status" value="1"/>
</dbReference>
<dbReference type="PANTHER" id="PTHR43630:SF2">
    <property type="entry name" value="GLYCOSYLTRANSFERASE"/>
    <property type="match status" value="1"/>
</dbReference>
<dbReference type="Gene3D" id="1.25.40.10">
    <property type="entry name" value="Tetratricopeptide repeat domain"/>
    <property type="match status" value="1"/>
</dbReference>
<evidence type="ECO:0000313" key="3">
    <source>
        <dbReference type="EMBL" id="AWV36121.1"/>
    </source>
</evidence>
<protein>
    <submittedName>
        <fullName evidence="3">Family 2 glycosyl transferase</fullName>
    </submittedName>
</protein>
<name>A0AAD0P5X7_9BACL</name>
<dbReference type="PROSITE" id="PS50005">
    <property type="entry name" value="TPR"/>
    <property type="match status" value="1"/>
</dbReference>
<dbReference type="SUPFAM" id="SSF53448">
    <property type="entry name" value="Nucleotide-diphospho-sugar transferases"/>
    <property type="match status" value="1"/>
</dbReference>
<dbReference type="EMBL" id="MPTO01000023">
    <property type="protein sequence ID" value="OME14988.1"/>
    <property type="molecule type" value="Genomic_DNA"/>
</dbReference>
<feature type="repeat" description="TPR" evidence="1">
    <location>
        <begin position="194"/>
        <end position="227"/>
    </location>
</feature>
<dbReference type="InterPro" id="IPR001173">
    <property type="entry name" value="Glyco_trans_2-like"/>
</dbReference>
<dbReference type="CDD" id="cd02511">
    <property type="entry name" value="Beta4Glucosyltransferase"/>
    <property type="match status" value="1"/>
</dbReference>
<proteinExistence type="predicted"/>
<reference evidence="4 5" key="1">
    <citation type="submission" date="2016-10" db="EMBL/GenBank/DDBJ databases">
        <title>Paenibacillus species isolates.</title>
        <authorList>
            <person name="Beno S.M."/>
        </authorList>
    </citation>
    <scope>NUCLEOTIDE SEQUENCE [LARGE SCALE GENOMIC DNA]</scope>
    <source>
        <strain evidence="4 5">FSL H7-0918</strain>
    </source>
</reference>
<sequence>MKKTVSLCMIVKNEEKTLARCLDSVVGKVEEIIIVDTGSEDNTIEIAKRYTSNIYSFQWTGSFAEARNFSIRQSSCDYILVMDADEYLDEDSDIHKVCVTGFDYYVLKIKNYLSFDQTFIHYNVRLFVNNENLYFENQLHEHLNIFDERFKFVGDDVDLLLHHTGYSNETIEEKDKLQRNLPIMIREVEENPNGFNLFNMGKLYLSLGQYHKAVNYFKKAYPLSKSTLYFPDLLTLFASTLGKLNRYEDGLSVINEAVRLYSEDSEMSYTQGQLFMEAGYLKDAELSFRKCLLMGDQGQGAMVYEGSGGYKARFMLAEVYERQRKLAESYELVIKVLEEKKTHIPALTKYFEIVSKANIPADDVYRNLELIYNVENINDLRNLIDTLYELRHPLLNEYIAKYKLQTQPYICAVASQYNKKYELARIQWSNISHLPDEVGGDLLLLAIILQDLSLFHRVRPLLNVSKKESETIVNLINREDNSTIRLTSHVEKLLFEVSRHLVILQEFDVFQVVLEFLYRGSVETKYNLCFFLAEYSFVEVAIDMLIKLYDEQPYNIKTITLLGDLCLHSGYIDDAHLFYSKLMDLKPDYNTYERCYDCYKKQGDIKAMNILKNEIKRKFPLVSWVDAS</sequence>
<dbReference type="Pfam" id="PF13181">
    <property type="entry name" value="TPR_8"/>
    <property type="match status" value="1"/>
</dbReference>
<dbReference type="InterPro" id="IPR011990">
    <property type="entry name" value="TPR-like_helical_dom_sf"/>
</dbReference>
<dbReference type="Proteomes" id="UP000249163">
    <property type="component" value="Chromosome"/>
</dbReference>
<dbReference type="Pfam" id="PF00535">
    <property type="entry name" value="Glycos_transf_2"/>
    <property type="match status" value="1"/>
</dbReference>
<organism evidence="3 6">
    <name type="scientific">Paenibacillus odorifer</name>
    <dbReference type="NCBI Taxonomy" id="189426"/>
    <lineage>
        <taxon>Bacteria</taxon>
        <taxon>Bacillati</taxon>
        <taxon>Bacillota</taxon>
        <taxon>Bacilli</taxon>
        <taxon>Bacillales</taxon>
        <taxon>Paenibacillaceae</taxon>
        <taxon>Paenibacillus</taxon>
    </lineage>
</organism>
<dbReference type="InterPro" id="IPR029044">
    <property type="entry name" value="Nucleotide-diphossugar_trans"/>
</dbReference>
<dbReference type="InterPro" id="IPR019734">
    <property type="entry name" value="TPR_rpt"/>
</dbReference>
<evidence type="ECO:0000256" key="1">
    <source>
        <dbReference type="PROSITE-ProRule" id="PRU00339"/>
    </source>
</evidence>
<evidence type="ECO:0000313" key="5">
    <source>
        <dbReference type="Proteomes" id="UP000187323"/>
    </source>
</evidence>
<dbReference type="RefSeq" id="WP_076137238.1">
    <property type="nucleotide sequence ID" value="NZ_CP021965.1"/>
</dbReference>
<dbReference type="Gene3D" id="3.90.550.10">
    <property type="entry name" value="Spore Coat Polysaccharide Biosynthesis Protein SpsA, Chain A"/>
    <property type="match status" value="1"/>
</dbReference>
<dbReference type="Proteomes" id="UP000187323">
    <property type="component" value="Unassembled WGS sequence"/>
</dbReference>
<dbReference type="GO" id="GO:0016740">
    <property type="term" value="F:transferase activity"/>
    <property type="evidence" value="ECO:0007669"/>
    <property type="project" value="UniProtKB-KW"/>
</dbReference>
<keyword evidence="1" id="KW-0802">TPR repeat</keyword>
<evidence type="ECO:0000259" key="2">
    <source>
        <dbReference type="Pfam" id="PF00535"/>
    </source>
</evidence>
<keyword evidence="3" id="KW-0808">Transferase</keyword>
<dbReference type="SUPFAM" id="SSF48452">
    <property type="entry name" value="TPR-like"/>
    <property type="match status" value="1"/>
</dbReference>
<evidence type="ECO:0000313" key="6">
    <source>
        <dbReference type="Proteomes" id="UP000249163"/>
    </source>
</evidence>
<gene>
    <name evidence="4" type="ORF">BSK47_22225</name>
    <name evidence="3" type="ORF">CD191_27905</name>
</gene>
<dbReference type="EMBL" id="CP021965">
    <property type="protein sequence ID" value="AWV36121.1"/>
    <property type="molecule type" value="Genomic_DNA"/>
</dbReference>
<reference evidence="3 6" key="2">
    <citation type="submission" date="2017-06" db="EMBL/GenBank/DDBJ databases">
        <title>Complete genome sequence of Paenibacillus odorifer CBA7130.</title>
        <authorList>
            <person name="Nam Y.-D."/>
            <person name="Kang J."/>
            <person name="Chung W.-H."/>
        </authorList>
    </citation>
    <scope>NUCLEOTIDE SEQUENCE [LARGE SCALE GENOMIC DNA]</scope>
    <source>
        <strain evidence="3 6">CBA7130</strain>
    </source>
</reference>
<feature type="domain" description="Glycosyltransferase 2-like" evidence="2">
    <location>
        <begin position="6"/>
        <end position="95"/>
    </location>
</feature>
<accession>A0AAD0P5X7</accession>
<dbReference type="SMART" id="SM00028">
    <property type="entry name" value="TPR"/>
    <property type="match status" value="4"/>
</dbReference>
<evidence type="ECO:0000313" key="4">
    <source>
        <dbReference type="EMBL" id="OME14988.1"/>
    </source>
</evidence>
<dbReference type="AlphaFoldDB" id="A0AAD0P5X7"/>